<evidence type="ECO:0000313" key="5">
    <source>
        <dbReference type="Proteomes" id="UP000094527"/>
    </source>
</evidence>
<dbReference type="OMA" id="WDESLEM"/>
<dbReference type="Proteomes" id="UP000094527">
    <property type="component" value="Unassembled WGS sequence"/>
</dbReference>
<dbReference type="InterPro" id="IPR012336">
    <property type="entry name" value="Thioredoxin-like_fold"/>
</dbReference>
<dbReference type="SFLD" id="SFLDS00019">
    <property type="entry name" value="Glutathione_Transferase_(cytos"/>
    <property type="match status" value="1"/>
</dbReference>
<evidence type="ECO:0000313" key="4">
    <source>
        <dbReference type="EMBL" id="ODM93957.1"/>
    </source>
</evidence>
<dbReference type="AlphaFoldDB" id="A0A1D2MLS8"/>
<evidence type="ECO:0008006" key="6">
    <source>
        <dbReference type="Google" id="ProtNLM"/>
    </source>
</evidence>
<keyword evidence="5" id="KW-1185">Reference proteome</keyword>
<dbReference type="EMBL" id="LJIJ01000883">
    <property type="protein sequence ID" value="ODM93957.1"/>
    <property type="molecule type" value="Genomic_DNA"/>
</dbReference>
<protein>
    <recommendedName>
        <fullName evidence="6">Failed axon connections</fullName>
    </recommendedName>
</protein>
<dbReference type="InterPro" id="IPR036249">
    <property type="entry name" value="Thioredoxin-like_sf"/>
</dbReference>
<dbReference type="InterPro" id="IPR040079">
    <property type="entry name" value="Glutathione_S-Trfase"/>
</dbReference>
<dbReference type="SFLD" id="SFLDG01180">
    <property type="entry name" value="SUF1"/>
    <property type="match status" value="1"/>
</dbReference>
<sequence length="259" mass="29535">MACSIELCLTNVILFGAIIFIAKKLKTKFQTWKTEKMLAKWDLSPKDKVILHSVARCKTFPSFSPFGLKLETYLRLAKIPYELDTKYPTGPKGKIPWITYNGTHMGDSHLIIQFLKKKFDVTLDKDSTKEQLSAARACRIMLEDHFLWGTKQYRWVDNFQIMPQIIKMPTLYKVLLPIQSAKIKQMMINQGIGKHTPTEIYEMTEADLHTLSSILGNNKFFGGEKPCEDDCSIFGCLAQAVWGTPGSSFERLCQGKKPV</sequence>
<gene>
    <name evidence="4" type="ORF">Ocin01_12724</name>
</gene>
<feature type="domain" description="Thioredoxin-like fold" evidence="3">
    <location>
        <begin position="65"/>
        <end position="157"/>
    </location>
</feature>
<comment type="similarity">
    <text evidence="1">Belongs to the FAX family.</text>
</comment>
<accession>A0A1D2MLS8</accession>
<dbReference type="SUPFAM" id="SSF52833">
    <property type="entry name" value="Thioredoxin-like"/>
    <property type="match status" value="1"/>
</dbReference>
<name>A0A1D2MLS8_ORCCI</name>
<dbReference type="Pfam" id="PF17172">
    <property type="entry name" value="GST_N_4"/>
    <property type="match status" value="1"/>
</dbReference>
<dbReference type="Pfam" id="PF17171">
    <property type="entry name" value="GST_C_6"/>
    <property type="match status" value="1"/>
</dbReference>
<dbReference type="GO" id="GO:0005737">
    <property type="term" value="C:cytoplasm"/>
    <property type="evidence" value="ECO:0007669"/>
    <property type="project" value="TreeGrafter"/>
</dbReference>
<dbReference type="InterPro" id="IPR050931">
    <property type="entry name" value="Mito_Protein_Transport_Metaxin"/>
</dbReference>
<dbReference type="SFLD" id="SFLDG01200">
    <property type="entry name" value="SUF1.1"/>
    <property type="match status" value="1"/>
</dbReference>
<dbReference type="InterPro" id="IPR033468">
    <property type="entry name" value="Metaxin_GST"/>
</dbReference>
<comment type="caution">
    <text evidence="4">The sequence shown here is derived from an EMBL/GenBank/DDBJ whole genome shotgun (WGS) entry which is preliminary data.</text>
</comment>
<dbReference type="OrthoDB" id="8250323at2759"/>
<evidence type="ECO:0000259" key="2">
    <source>
        <dbReference type="Pfam" id="PF17171"/>
    </source>
</evidence>
<evidence type="ECO:0000256" key="1">
    <source>
        <dbReference type="ARBA" id="ARBA00006475"/>
    </source>
</evidence>
<dbReference type="PANTHER" id="PTHR12289">
    <property type="entry name" value="METAXIN RELATED"/>
    <property type="match status" value="1"/>
</dbReference>
<organism evidence="4 5">
    <name type="scientific">Orchesella cincta</name>
    <name type="common">Springtail</name>
    <name type="synonym">Podura cincta</name>
    <dbReference type="NCBI Taxonomy" id="48709"/>
    <lineage>
        <taxon>Eukaryota</taxon>
        <taxon>Metazoa</taxon>
        <taxon>Ecdysozoa</taxon>
        <taxon>Arthropoda</taxon>
        <taxon>Hexapoda</taxon>
        <taxon>Collembola</taxon>
        <taxon>Entomobryomorpha</taxon>
        <taxon>Entomobryoidea</taxon>
        <taxon>Orchesellidae</taxon>
        <taxon>Orchesellinae</taxon>
        <taxon>Orchesella</taxon>
    </lineage>
</organism>
<reference evidence="4 5" key="1">
    <citation type="journal article" date="2016" name="Genome Biol. Evol.">
        <title>Gene Family Evolution Reflects Adaptation to Soil Environmental Stressors in the Genome of the Collembolan Orchesella cincta.</title>
        <authorList>
            <person name="Faddeeva-Vakhrusheva A."/>
            <person name="Derks M.F."/>
            <person name="Anvar S.Y."/>
            <person name="Agamennone V."/>
            <person name="Suring W."/>
            <person name="Smit S."/>
            <person name="van Straalen N.M."/>
            <person name="Roelofs D."/>
        </authorList>
    </citation>
    <scope>NUCLEOTIDE SEQUENCE [LARGE SCALE GENOMIC DNA]</scope>
    <source>
        <tissue evidence="4">Mixed pool</tissue>
    </source>
</reference>
<proteinExistence type="inferred from homology"/>
<evidence type="ECO:0000259" key="3">
    <source>
        <dbReference type="Pfam" id="PF17172"/>
    </source>
</evidence>
<dbReference type="PANTHER" id="PTHR12289:SF41">
    <property type="entry name" value="FAILED AXON CONNECTIONS-RELATED"/>
    <property type="match status" value="1"/>
</dbReference>
<dbReference type="InterPro" id="IPR026928">
    <property type="entry name" value="FAX/IsoI-like"/>
</dbReference>
<feature type="domain" description="Metaxin glutathione S-transferase" evidence="2">
    <location>
        <begin position="205"/>
        <end position="253"/>
    </location>
</feature>